<proteinExistence type="predicted"/>
<evidence type="ECO:0000256" key="1">
    <source>
        <dbReference type="SAM" id="Coils"/>
    </source>
</evidence>
<protein>
    <recommendedName>
        <fullName evidence="3">DUF4795 domain-containing protein</fullName>
    </recommendedName>
</protein>
<reference evidence="4 5" key="1">
    <citation type="journal article" date="2021" name="BMC Biol.">
        <title>Horizontally acquired antibacterial genes associated with adaptive radiation of ladybird beetles.</title>
        <authorList>
            <person name="Li H.S."/>
            <person name="Tang X.F."/>
            <person name="Huang Y.H."/>
            <person name="Xu Z.Y."/>
            <person name="Chen M.L."/>
            <person name="Du X.Y."/>
            <person name="Qiu B.Y."/>
            <person name="Chen P.T."/>
            <person name="Zhang W."/>
            <person name="Slipinski A."/>
            <person name="Escalona H.E."/>
            <person name="Waterhouse R.M."/>
            <person name="Zwick A."/>
            <person name="Pang H."/>
        </authorList>
    </citation>
    <scope>NUCLEOTIDE SEQUENCE [LARGE SCALE GENOMIC DNA]</scope>
    <source>
        <strain evidence="4">SYSU2018</strain>
    </source>
</reference>
<sequence>MEGSFMAENITLMSLKQMIDLSLGMVHPGVIHFDILHQVLQAILQQLNMMELRVQIKGKKSVDMLQFTTIPPGSKISSIKGSVGIPEYPSGSAATHSALLPIQPPLSTVSVSADSHGMPLQLSMKEFPQRYESIPAAAFQMEGDTPGKSIVEKRPSREMNIIVLDNKPKPLEHTVSITVEQMQWIFDAIHSLQSQITELNLMPNNLGGVRETTNPSGSVKGSVVQNTSIRGSSGIAPPPQVGAGGMSKGSNHTVDVLQILTLTRRVDAVEETAEKLATMIDDFRSEYAFGSTTDISSIKSLEDLEGKSITTMGNKGALELLTKELKHLKSLFSSEAENEMGEIGDVEINLRAKLKTIEVKVRQQMDQLLALDHQTGGNIENLFGQCSKLESELQFLDRRVSEAISKQNYPIVDLSDRCNKLEDIISDVTNQQQRVLDSEAKREMKMSAVLEQIEMLKISKVEKEEFFESLEKKLDTDEIERKVSRELFNTTFDDLRLNLDETITKLSTQEELWQKTLQDMQGEILTKLEKNEMIAMQDFVKEKLKTLQEKLKAMKLYQKEQEAAATKHKLMKNVKCLSCDADVGIKTKQTAEDFPRSPTLPPTKTIAPYLAYELDVLRKQQRGMNLSRNLHHFQAMMNKKGDRTENRYCGGPHTLTTPVQRVTRVGHFLEQWGPDVVSAKDKFIKGTDGNVYIGTEQGKSKKGRPSLNVESFFLERGNQTEFPEKDGSIQRGQSRFKKEEDEVATTIRKKSSRGSSVSGTLNQSQRPEEIVKKSVEIAEPKEHVAKQISAFSFDEDPSKFPYL</sequence>
<evidence type="ECO:0000259" key="3">
    <source>
        <dbReference type="Pfam" id="PF16043"/>
    </source>
</evidence>
<dbReference type="AlphaFoldDB" id="A0ABD2MJU6"/>
<accession>A0ABD2MJU6</accession>
<evidence type="ECO:0000256" key="2">
    <source>
        <dbReference type="SAM" id="MobiDB-lite"/>
    </source>
</evidence>
<keyword evidence="5" id="KW-1185">Reference proteome</keyword>
<feature type="coiled-coil region" evidence="1">
    <location>
        <begin position="379"/>
        <end position="431"/>
    </location>
</feature>
<gene>
    <name evidence="4" type="ORF">HHI36_010824</name>
</gene>
<name>A0ABD2MJU6_9CUCU</name>
<evidence type="ECO:0000313" key="4">
    <source>
        <dbReference type="EMBL" id="KAL3266661.1"/>
    </source>
</evidence>
<dbReference type="PANTHER" id="PTHR47080">
    <property type="entry name" value="CHROMOSOME 16 OPEN READING FRAME 96"/>
    <property type="match status" value="1"/>
</dbReference>
<feature type="domain" description="DUF4795" evidence="3">
    <location>
        <begin position="411"/>
        <end position="609"/>
    </location>
</feature>
<evidence type="ECO:0000313" key="5">
    <source>
        <dbReference type="Proteomes" id="UP001516400"/>
    </source>
</evidence>
<dbReference type="Proteomes" id="UP001516400">
    <property type="component" value="Unassembled WGS sequence"/>
</dbReference>
<dbReference type="PANTHER" id="PTHR47080:SF1">
    <property type="entry name" value="CHROMOSOME 16 OPEN READING FRAME 96"/>
    <property type="match status" value="1"/>
</dbReference>
<feature type="region of interest" description="Disordered" evidence="2">
    <location>
        <begin position="722"/>
        <end position="771"/>
    </location>
</feature>
<dbReference type="Pfam" id="PF16043">
    <property type="entry name" value="DUF4795"/>
    <property type="match status" value="1"/>
</dbReference>
<dbReference type="InterPro" id="IPR032013">
    <property type="entry name" value="DUF4795"/>
</dbReference>
<keyword evidence="1" id="KW-0175">Coiled coil</keyword>
<dbReference type="EMBL" id="JABFTP020000001">
    <property type="protein sequence ID" value="KAL3266661.1"/>
    <property type="molecule type" value="Genomic_DNA"/>
</dbReference>
<comment type="caution">
    <text evidence="4">The sequence shown here is derived from an EMBL/GenBank/DDBJ whole genome shotgun (WGS) entry which is preliminary data.</text>
</comment>
<organism evidence="4 5">
    <name type="scientific">Cryptolaemus montrouzieri</name>
    <dbReference type="NCBI Taxonomy" id="559131"/>
    <lineage>
        <taxon>Eukaryota</taxon>
        <taxon>Metazoa</taxon>
        <taxon>Ecdysozoa</taxon>
        <taxon>Arthropoda</taxon>
        <taxon>Hexapoda</taxon>
        <taxon>Insecta</taxon>
        <taxon>Pterygota</taxon>
        <taxon>Neoptera</taxon>
        <taxon>Endopterygota</taxon>
        <taxon>Coleoptera</taxon>
        <taxon>Polyphaga</taxon>
        <taxon>Cucujiformia</taxon>
        <taxon>Coccinelloidea</taxon>
        <taxon>Coccinellidae</taxon>
        <taxon>Scymninae</taxon>
        <taxon>Scymnini</taxon>
        <taxon>Cryptolaemus</taxon>
    </lineage>
</organism>